<dbReference type="CDD" id="cd00088">
    <property type="entry name" value="HPT"/>
    <property type="match status" value="1"/>
</dbReference>
<evidence type="ECO:0000256" key="6">
    <source>
        <dbReference type="ARBA" id="ARBA00022840"/>
    </source>
</evidence>
<dbReference type="InterPro" id="IPR011006">
    <property type="entry name" value="CheY-like_superfamily"/>
</dbReference>
<dbReference type="InterPro" id="IPR001789">
    <property type="entry name" value="Sig_transdc_resp-reg_receiver"/>
</dbReference>
<evidence type="ECO:0000256" key="1">
    <source>
        <dbReference type="ARBA" id="ARBA00004651"/>
    </source>
</evidence>
<accession>A0A3P3QEQ3</accession>
<dbReference type="RefSeq" id="WP_046520604.1">
    <property type="nucleotide sequence ID" value="NZ_LAVS01000086.1"/>
</dbReference>
<feature type="modified residue" description="Phosphohistidine" evidence="10">
    <location>
        <position position="154"/>
    </location>
</feature>
<keyword evidence="3 11" id="KW-0597">Phosphoprotein</keyword>
<dbReference type="Proteomes" id="UP000276260">
    <property type="component" value="Unassembled WGS sequence"/>
</dbReference>
<dbReference type="Gene3D" id="3.40.50.2300">
    <property type="match status" value="1"/>
</dbReference>
<evidence type="ECO:0000256" key="7">
    <source>
        <dbReference type="ARBA" id="ARBA00022989"/>
    </source>
</evidence>
<keyword evidence="6" id="KW-0067">ATP-binding</keyword>
<dbReference type="InterPro" id="IPR008207">
    <property type="entry name" value="Sig_transdc_His_kin_Hpt_dom"/>
</dbReference>
<sequence length="204" mass="23041">MNLLFAEDDALLAQLFQLQAQQAGHAVCWVENGDAAVQQALSYQHDVILMDVQMPVMDGVSAMQLLRQLGFDRPIVAMSAEDVVETGFDLVLKKPLHWDQVQQQLSQFQLAPSAVLQVPLELKNAYIQHVEHALRQLEQLYHEEKWPEFAALVHQLKGSAGSFGLEQISQFAHQFQISREQSGDEELRACAMLFLEQCKACKLK</sequence>
<comment type="caution">
    <text evidence="14">The sequence shown here is derived from an EMBL/GenBank/DDBJ whole genome shotgun (WGS) entry which is preliminary data.</text>
</comment>
<reference evidence="14 15" key="1">
    <citation type="submission" date="2018-11" db="EMBL/GenBank/DDBJ databases">
        <title>Draft genome analysis of Rheinheimera mesophila isolated from an industrial waste site.</title>
        <authorList>
            <person name="Yu Q."/>
            <person name="Qi Y."/>
            <person name="Zhang H."/>
            <person name="Lu Y."/>
            <person name="Pu J."/>
        </authorList>
    </citation>
    <scope>NUCLEOTIDE SEQUENCE [LARGE SCALE GENOMIC DNA]</scope>
    <source>
        <strain evidence="14 15">IITR13</strain>
    </source>
</reference>
<gene>
    <name evidence="14" type="ORF">EIK76_14325</name>
</gene>
<proteinExistence type="predicted"/>
<dbReference type="GO" id="GO:0005886">
    <property type="term" value="C:plasma membrane"/>
    <property type="evidence" value="ECO:0007669"/>
    <property type="project" value="UniProtKB-SubCell"/>
</dbReference>
<feature type="modified residue" description="4-aspartylphosphate" evidence="11">
    <location>
        <position position="51"/>
    </location>
</feature>
<name>A0A3P3QEQ3_9GAMM</name>
<comment type="subcellular location">
    <subcellularLocation>
        <location evidence="1">Cell membrane</location>
        <topology evidence="1">Multi-pass membrane protein</topology>
    </subcellularLocation>
</comment>
<evidence type="ECO:0000256" key="4">
    <source>
        <dbReference type="ARBA" id="ARBA00022692"/>
    </source>
</evidence>
<dbReference type="Gene3D" id="1.20.120.160">
    <property type="entry name" value="HPT domain"/>
    <property type="match status" value="1"/>
</dbReference>
<dbReference type="SMART" id="SM00448">
    <property type="entry name" value="REC"/>
    <property type="match status" value="1"/>
</dbReference>
<dbReference type="SUPFAM" id="SSF52172">
    <property type="entry name" value="CheY-like"/>
    <property type="match status" value="1"/>
</dbReference>
<keyword evidence="15" id="KW-1185">Reference proteome</keyword>
<dbReference type="AlphaFoldDB" id="A0A3P3QEQ3"/>
<dbReference type="InterPro" id="IPR036641">
    <property type="entry name" value="HPT_dom_sf"/>
</dbReference>
<evidence type="ECO:0000313" key="15">
    <source>
        <dbReference type="Proteomes" id="UP000276260"/>
    </source>
</evidence>
<keyword evidence="14" id="KW-0808">Transferase</keyword>
<evidence type="ECO:0000256" key="5">
    <source>
        <dbReference type="ARBA" id="ARBA00022741"/>
    </source>
</evidence>
<keyword evidence="8" id="KW-0902">Two-component regulatory system</keyword>
<dbReference type="GO" id="GO:0000160">
    <property type="term" value="P:phosphorelay signal transduction system"/>
    <property type="evidence" value="ECO:0007669"/>
    <property type="project" value="UniProtKB-KW"/>
</dbReference>
<dbReference type="Pfam" id="PF00072">
    <property type="entry name" value="Response_reg"/>
    <property type="match status" value="1"/>
</dbReference>
<dbReference type="EMBL" id="RRCF01000004">
    <property type="protein sequence ID" value="RRJ19624.1"/>
    <property type="molecule type" value="Genomic_DNA"/>
</dbReference>
<evidence type="ECO:0000256" key="3">
    <source>
        <dbReference type="ARBA" id="ARBA00022553"/>
    </source>
</evidence>
<evidence type="ECO:0000256" key="8">
    <source>
        <dbReference type="ARBA" id="ARBA00023012"/>
    </source>
</evidence>
<dbReference type="PANTHER" id="PTHR45339:SF1">
    <property type="entry name" value="HYBRID SIGNAL TRANSDUCTION HISTIDINE KINASE J"/>
    <property type="match status" value="1"/>
</dbReference>
<organism evidence="14 15">
    <name type="scientific">Rheinheimera mesophila</name>
    <dbReference type="NCBI Taxonomy" id="1547515"/>
    <lineage>
        <taxon>Bacteria</taxon>
        <taxon>Pseudomonadati</taxon>
        <taxon>Pseudomonadota</taxon>
        <taxon>Gammaproteobacteria</taxon>
        <taxon>Chromatiales</taxon>
        <taxon>Chromatiaceae</taxon>
        <taxon>Rheinheimera</taxon>
    </lineage>
</organism>
<dbReference type="CDD" id="cd17546">
    <property type="entry name" value="REC_hyHK_CKI1_RcsC-like"/>
    <property type="match status" value="1"/>
</dbReference>
<evidence type="ECO:0000259" key="13">
    <source>
        <dbReference type="PROSITE" id="PS50894"/>
    </source>
</evidence>
<dbReference type="SUPFAM" id="SSF47226">
    <property type="entry name" value="Histidine-containing phosphotransfer domain, HPT domain"/>
    <property type="match status" value="1"/>
</dbReference>
<keyword evidence="2" id="KW-1003">Cell membrane</keyword>
<keyword evidence="4" id="KW-0812">Transmembrane</keyword>
<evidence type="ECO:0000256" key="10">
    <source>
        <dbReference type="PROSITE-ProRule" id="PRU00110"/>
    </source>
</evidence>
<evidence type="ECO:0000256" key="2">
    <source>
        <dbReference type="ARBA" id="ARBA00022475"/>
    </source>
</evidence>
<evidence type="ECO:0000259" key="12">
    <source>
        <dbReference type="PROSITE" id="PS50110"/>
    </source>
</evidence>
<dbReference type="PANTHER" id="PTHR45339">
    <property type="entry name" value="HYBRID SIGNAL TRANSDUCTION HISTIDINE KINASE J"/>
    <property type="match status" value="1"/>
</dbReference>
<keyword evidence="9" id="KW-0472">Membrane</keyword>
<dbReference type="Pfam" id="PF01627">
    <property type="entry name" value="Hpt"/>
    <property type="match status" value="1"/>
</dbReference>
<feature type="domain" description="Response regulatory" evidence="12">
    <location>
        <begin position="2"/>
        <end position="109"/>
    </location>
</feature>
<evidence type="ECO:0000256" key="11">
    <source>
        <dbReference type="PROSITE-ProRule" id="PRU00169"/>
    </source>
</evidence>
<feature type="domain" description="HPt" evidence="13">
    <location>
        <begin position="115"/>
        <end position="204"/>
    </location>
</feature>
<dbReference type="GO" id="GO:0005524">
    <property type="term" value="F:ATP binding"/>
    <property type="evidence" value="ECO:0007669"/>
    <property type="project" value="UniProtKB-KW"/>
</dbReference>
<evidence type="ECO:0000313" key="14">
    <source>
        <dbReference type="EMBL" id="RRJ19624.1"/>
    </source>
</evidence>
<protein>
    <submittedName>
        <fullName evidence="14">Hybrid sensor histidine kinase/response regulator</fullName>
    </submittedName>
</protein>
<dbReference type="GO" id="GO:0004672">
    <property type="term" value="F:protein kinase activity"/>
    <property type="evidence" value="ECO:0007669"/>
    <property type="project" value="UniProtKB-ARBA"/>
</dbReference>
<keyword evidence="7" id="KW-1133">Transmembrane helix</keyword>
<keyword evidence="5" id="KW-0547">Nucleotide-binding</keyword>
<evidence type="ECO:0000256" key="9">
    <source>
        <dbReference type="ARBA" id="ARBA00023136"/>
    </source>
</evidence>
<keyword evidence="14" id="KW-0418">Kinase</keyword>
<dbReference type="PROSITE" id="PS50894">
    <property type="entry name" value="HPT"/>
    <property type="match status" value="1"/>
</dbReference>
<dbReference type="OrthoDB" id="9800897at2"/>
<dbReference type="PROSITE" id="PS50110">
    <property type="entry name" value="RESPONSE_REGULATORY"/>
    <property type="match status" value="1"/>
</dbReference>